<keyword evidence="4" id="KW-1185">Reference proteome</keyword>
<dbReference type="Gene3D" id="3.40.50.1820">
    <property type="entry name" value="alpha/beta hydrolase"/>
    <property type="match status" value="1"/>
</dbReference>
<gene>
    <name evidence="3" type="ORF">MRAB57_1411</name>
</gene>
<protein>
    <submittedName>
        <fullName evidence="3">Acetyl esterase/lipase</fullName>
    </submittedName>
</protein>
<dbReference type="InterPro" id="IPR029058">
    <property type="entry name" value="AB_hydrolase_fold"/>
</dbReference>
<dbReference type="InterPro" id="IPR050300">
    <property type="entry name" value="GDXG_lipolytic_enzyme"/>
</dbReference>
<organism evidence="3 4">
    <name type="scientific">Mycobacterium rhizamassiliense</name>
    <dbReference type="NCBI Taxonomy" id="1841860"/>
    <lineage>
        <taxon>Bacteria</taxon>
        <taxon>Bacillati</taxon>
        <taxon>Actinomycetota</taxon>
        <taxon>Actinomycetes</taxon>
        <taxon>Mycobacteriales</taxon>
        <taxon>Mycobacteriaceae</taxon>
        <taxon>Mycobacterium</taxon>
    </lineage>
</organism>
<evidence type="ECO:0000313" key="4">
    <source>
        <dbReference type="Proteomes" id="UP000240988"/>
    </source>
</evidence>
<reference evidence="3 4" key="1">
    <citation type="submission" date="2017-01" db="EMBL/GenBank/DDBJ databases">
        <authorList>
            <consortium name="Urmite Genomes"/>
        </authorList>
    </citation>
    <scope>NUCLEOTIDE SEQUENCE [LARGE SCALE GENOMIC DNA]</scope>
    <source>
        <strain evidence="3 4">AB57</strain>
    </source>
</reference>
<dbReference type="Proteomes" id="UP000240988">
    <property type="component" value="Unassembled WGS sequence"/>
</dbReference>
<dbReference type="PANTHER" id="PTHR48081:SF8">
    <property type="entry name" value="ALPHA_BETA HYDROLASE FOLD-3 DOMAIN-CONTAINING PROTEIN-RELATED"/>
    <property type="match status" value="1"/>
</dbReference>
<dbReference type="RefSeq" id="WP_077086949.1">
    <property type="nucleotide sequence ID" value="NZ_LT721901.1"/>
</dbReference>
<dbReference type="Pfam" id="PF07859">
    <property type="entry name" value="Abhydrolase_3"/>
    <property type="match status" value="1"/>
</dbReference>
<dbReference type="SUPFAM" id="SSF53474">
    <property type="entry name" value="alpha/beta-Hydrolases"/>
    <property type="match status" value="1"/>
</dbReference>
<evidence type="ECO:0000256" key="1">
    <source>
        <dbReference type="ARBA" id="ARBA00022801"/>
    </source>
</evidence>
<name>A0A2U3NQ10_9MYCO</name>
<dbReference type="OrthoDB" id="3181909at2"/>
<keyword evidence="1" id="KW-0378">Hydrolase</keyword>
<sequence>MPTVFKRAFATTAAVAGGAFVRRYLAAHEGLAAIDTDLRSPLLMLTGPMTRPRLRLSRPFSRIRAATGPGVAVTKRRTGGPSPVTVLVTTPTRSCPGNRPGLLWIHGGGMILGSPQLEAGASGRMSDELDAVVVSPDYRLAPEHPFPAPLDDCMAALNWMRENAGELGIDPGRIAVIGSSAGGGLSAAVAQRAHDEDIALRAQILVYPMIDDRTTLRDDHCGRGRFMWTPQSNRFGWTAYLGRPPRLSDAPDYAAPARRTDLSGLPPAWIGVGALDLFHDESVAYAEALRSCGVPCELVVVPGMYHGADTLAPNALSMKGFRGKSVDYLRSHL</sequence>
<feature type="domain" description="Alpha/beta hydrolase fold-3" evidence="2">
    <location>
        <begin position="102"/>
        <end position="307"/>
    </location>
</feature>
<dbReference type="AlphaFoldDB" id="A0A2U3NQ10"/>
<accession>A0A2U3NQ10</accession>
<evidence type="ECO:0000259" key="2">
    <source>
        <dbReference type="Pfam" id="PF07859"/>
    </source>
</evidence>
<dbReference type="PANTHER" id="PTHR48081">
    <property type="entry name" value="AB HYDROLASE SUPERFAMILY PROTEIN C4A8.06C"/>
    <property type="match status" value="1"/>
</dbReference>
<dbReference type="STRING" id="1841860.GCA_900157375_01412"/>
<dbReference type="GO" id="GO:0016787">
    <property type="term" value="F:hydrolase activity"/>
    <property type="evidence" value="ECO:0007669"/>
    <property type="project" value="UniProtKB-KW"/>
</dbReference>
<dbReference type="EMBL" id="FUFA01000002">
    <property type="protein sequence ID" value="SPM33607.1"/>
    <property type="molecule type" value="Genomic_DNA"/>
</dbReference>
<evidence type="ECO:0000313" key="3">
    <source>
        <dbReference type="EMBL" id="SPM33607.1"/>
    </source>
</evidence>
<proteinExistence type="predicted"/>
<dbReference type="InterPro" id="IPR013094">
    <property type="entry name" value="AB_hydrolase_3"/>
</dbReference>